<protein>
    <submittedName>
        <fullName evidence="1">Uncharacterized protein</fullName>
    </submittedName>
</protein>
<evidence type="ECO:0000313" key="1">
    <source>
        <dbReference type="EMBL" id="MDM8274508.1"/>
    </source>
</evidence>
<sequence length="205" mass="21507">MLALDRFSPVPEEVVGAFETPADGEVGIVPAAIEVPGHAGAFCCRVALVGASDAAAGPQALAVALAEERSDLGAGLVEGLWFDRPATLWVPRASSEEGMDAWRLRVHVWRCHIAGPVFSGVLVALRAHDPEADIASVWELRVGMQAGGSEPARTVCVDGRARLVPSQVRPVAVPCALPCAREPTCAPRPELHLDTLALREASIAS</sequence>
<dbReference type="Proteomes" id="UP001529421">
    <property type="component" value="Unassembled WGS sequence"/>
</dbReference>
<accession>A0ABT7V7M7</accession>
<comment type="caution">
    <text evidence="1">The sequence shown here is derived from an EMBL/GenBank/DDBJ whole genome shotgun (WGS) entry which is preliminary data.</text>
</comment>
<gene>
    <name evidence="1" type="ORF">QUW28_03175</name>
</gene>
<keyword evidence="2" id="KW-1185">Reference proteome</keyword>
<organism evidence="1 2">
    <name type="scientific">Enorma phocaeensis</name>
    <dbReference type="NCBI Taxonomy" id="1871019"/>
    <lineage>
        <taxon>Bacteria</taxon>
        <taxon>Bacillati</taxon>
        <taxon>Actinomycetota</taxon>
        <taxon>Coriobacteriia</taxon>
        <taxon>Coriobacteriales</taxon>
        <taxon>Coriobacteriaceae</taxon>
        <taxon>Enorma</taxon>
    </lineage>
</organism>
<evidence type="ECO:0000313" key="2">
    <source>
        <dbReference type="Proteomes" id="UP001529421"/>
    </source>
</evidence>
<proteinExistence type="predicted"/>
<dbReference type="EMBL" id="JAUDDZ010000003">
    <property type="protein sequence ID" value="MDM8274508.1"/>
    <property type="molecule type" value="Genomic_DNA"/>
</dbReference>
<reference evidence="2" key="1">
    <citation type="submission" date="2023-06" db="EMBL/GenBank/DDBJ databases">
        <title>Identification and characterization of horizontal gene transfer across gut microbiota members of farm animals based on homology search.</title>
        <authorList>
            <person name="Zeman M."/>
            <person name="Kubasova T."/>
            <person name="Jahodarova E."/>
            <person name="Nykrynova M."/>
            <person name="Rychlik I."/>
        </authorList>
    </citation>
    <scope>NUCLEOTIDE SEQUENCE [LARGE SCALE GENOMIC DNA]</scope>
    <source>
        <strain evidence="2">154_Feed</strain>
    </source>
</reference>
<dbReference type="RefSeq" id="WP_289544518.1">
    <property type="nucleotide sequence ID" value="NZ_JAUDDZ010000003.1"/>
</dbReference>
<name>A0ABT7V7M7_9ACTN</name>